<dbReference type="SUPFAM" id="SSF55073">
    <property type="entry name" value="Nucleotide cyclase"/>
    <property type="match status" value="1"/>
</dbReference>
<dbReference type="eggNOG" id="COG3706">
    <property type="taxonomic scope" value="Bacteria"/>
</dbReference>
<organism evidence="8 9">
    <name type="scientific">Arenimonas oryziterrae DSM 21050 = YC6267</name>
    <dbReference type="NCBI Taxonomy" id="1121015"/>
    <lineage>
        <taxon>Bacteria</taxon>
        <taxon>Pseudomonadati</taxon>
        <taxon>Pseudomonadota</taxon>
        <taxon>Gammaproteobacteria</taxon>
        <taxon>Lysobacterales</taxon>
        <taxon>Lysobacteraceae</taxon>
        <taxon>Arenimonas</taxon>
    </lineage>
</organism>
<feature type="signal peptide" evidence="6">
    <location>
        <begin position="1"/>
        <end position="21"/>
    </location>
</feature>
<evidence type="ECO:0000256" key="5">
    <source>
        <dbReference type="SAM" id="Phobius"/>
    </source>
</evidence>
<evidence type="ECO:0000259" key="7">
    <source>
        <dbReference type="PROSITE" id="PS50887"/>
    </source>
</evidence>
<dbReference type="SUPFAM" id="SSF63829">
    <property type="entry name" value="Calcium-dependent phosphotriesterase"/>
    <property type="match status" value="3"/>
</dbReference>
<dbReference type="InterPro" id="IPR050469">
    <property type="entry name" value="Diguanylate_Cyclase"/>
</dbReference>
<evidence type="ECO:0000256" key="3">
    <source>
        <dbReference type="ARBA" id="ARBA00034247"/>
    </source>
</evidence>
<dbReference type="InterPro" id="IPR011110">
    <property type="entry name" value="Reg_prop"/>
</dbReference>
<dbReference type="Pfam" id="PF07495">
    <property type="entry name" value="Y_Y_Y"/>
    <property type="match status" value="1"/>
</dbReference>
<dbReference type="PATRIC" id="fig|1121015.4.peg.1958"/>
<comment type="catalytic activity">
    <reaction evidence="3">
        <text>2 GTP = 3',3'-c-di-GMP + 2 diphosphate</text>
        <dbReference type="Rhea" id="RHEA:24898"/>
        <dbReference type="ChEBI" id="CHEBI:33019"/>
        <dbReference type="ChEBI" id="CHEBI:37565"/>
        <dbReference type="ChEBI" id="CHEBI:58805"/>
        <dbReference type="EC" id="2.7.7.65"/>
    </reaction>
</comment>
<dbReference type="Gene3D" id="3.30.70.270">
    <property type="match status" value="1"/>
</dbReference>
<dbReference type="InterPro" id="IPR000160">
    <property type="entry name" value="GGDEF_dom"/>
</dbReference>
<dbReference type="OrthoDB" id="176203at2"/>
<evidence type="ECO:0000313" key="8">
    <source>
        <dbReference type="EMBL" id="KFN42926.1"/>
    </source>
</evidence>
<dbReference type="eggNOG" id="COG3292">
    <property type="taxonomic scope" value="Bacteria"/>
</dbReference>
<dbReference type="GO" id="GO:0052621">
    <property type="term" value="F:diguanylate cyclase activity"/>
    <property type="evidence" value="ECO:0007669"/>
    <property type="project" value="UniProtKB-EC"/>
</dbReference>
<sequence length="977" mass="107883">MRFFATLLAFLALWAPGAAVAMDEKSLSTYSREIWTTRDGLPHNQVNGIAQTKEGYLWFATWEGIVRYNGQEFRTFGRQNVPELKDNGIRSVSVGRSGSLILGTSRGGISVLRGEKWQTYTTANGLSQNEVMAAIEDRAGRLWVATESAGLNRISNGQVRVFSKRDGLPEGVIYAVVEDGNGAIWVGTREGLARIEGERVQLFGRAQGLPPDAIFSVQPAPRGGVYVGTQHGVYFGENGRFKKLVEDFPDEAIPSLQVDPSGALWIGTVNRGLMRYGPNGLEVFNTDSGLPNNRVASLFTDREGSVWVGTNAGLLRFADTPFVTVDSHNGLTDDYVRSVLQSSDGTIWVGTARGLNRWHDGIATRASGNGSLDQVLSLEEDRDGSLWVGMYSTGLEHWVNGAPQRAFTVNDGLPGNQVRAIKQTRDGALWIGTSTGLVRRFEGKSQLYNQSNGMPRDFIISLHEAVDGKLWVGTANGMVYIENGKVTAVPINQLEDAQDVFGMHEDADGTMWFATDRGLVRYRKGKLGILSVHSGMPVDTIFQVVTDSYNNFWLTSNSGVIYVTRDRANAVLDGRSQTLDYQQFAEADGMASAQCNGGAGPAALRTRDGAIWVATARGIAIVQPDQLARYQLAPPPVVIEGIRVDGRESKGDALVLPPGTKKLELDYVSLSYRTPEQIRYRYRLEGFDNNWVERNQMRNAQYTNLPPGRYRFKVSAALRGSGWSPETATLNFEIQPRFYQRPWFLPMAGILLALILYGLYRARVASLEARERELSSIVADRTRDLSLKNDQLENLNQTIRQQSEAFEIQARTDALTGLANRRSMDETLARAFHEAGEHNEPLCFGLLDIDHFKRVNDGFSHDVGDEALRVVSRVMLAEMSRENVARWRGDERVARWGGEEFALLFPGCDINAARASAERLRAAIEAADCSAFAPGLHITVSIGIAERTGLAHHERLVSRADQKLYEAKHAGRNRVVG</sequence>
<dbReference type="EC" id="2.7.7.65" evidence="2"/>
<dbReference type="SMART" id="SM00267">
    <property type="entry name" value="GGDEF"/>
    <property type="match status" value="1"/>
</dbReference>
<dbReference type="Pfam" id="PF00990">
    <property type="entry name" value="GGDEF"/>
    <property type="match status" value="1"/>
</dbReference>
<protein>
    <recommendedName>
        <fullName evidence="2">diguanylate cyclase</fullName>
        <ecNumber evidence="2">2.7.7.65</ecNumber>
    </recommendedName>
</protein>
<dbReference type="GO" id="GO:1902201">
    <property type="term" value="P:negative regulation of bacterial-type flagellum-dependent cell motility"/>
    <property type="evidence" value="ECO:0007669"/>
    <property type="project" value="TreeGrafter"/>
</dbReference>
<keyword evidence="5" id="KW-0812">Transmembrane</keyword>
<evidence type="ECO:0000256" key="1">
    <source>
        <dbReference type="ARBA" id="ARBA00001946"/>
    </source>
</evidence>
<dbReference type="NCBIfam" id="TIGR00254">
    <property type="entry name" value="GGDEF"/>
    <property type="match status" value="1"/>
</dbReference>
<dbReference type="Gene3D" id="2.60.40.10">
    <property type="entry name" value="Immunoglobulins"/>
    <property type="match status" value="1"/>
</dbReference>
<evidence type="ECO:0000256" key="4">
    <source>
        <dbReference type="SAM" id="Coils"/>
    </source>
</evidence>
<name>A0A091AUA0_9GAMM</name>
<proteinExistence type="predicted"/>
<dbReference type="PROSITE" id="PS50887">
    <property type="entry name" value="GGDEF"/>
    <property type="match status" value="1"/>
</dbReference>
<dbReference type="FunFam" id="3.30.70.270:FF:000001">
    <property type="entry name" value="Diguanylate cyclase domain protein"/>
    <property type="match status" value="1"/>
</dbReference>
<feature type="transmembrane region" description="Helical" evidence="5">
    <location>
        <begin position="743"/>
        <end position="760"/>
    </location>
</feature>
<dbReference type="GO" id="GO:0043709">
    <property type="term" value="P:cell adhesion involved in single-species biofilm formation"/>
    <property type="evidence" value="ECO:0007669"/>
    <property type="project" value="TreeGrafter"/>
</dbReference>
<dbReference type="RefSeq" id="WP_081644658.1">
    <property type="nucleotide sequence ID" value="NZ_ATVD01000004.1"/>
</dbReference>
<dbReference type="InterPro" id="IPR013783">
    <property type="entry name" value="Ig-like_fold"/>
</dbReference>
<dbReference type="EMBL" id="AVCI01000007">
    <property type="protein sequence ID" value="KFN42926.1"/>
    <property type="molecule type" value="Genomic_DNA"/>
</dbReference>
<dbReference type="InterPro" id="IPR011123">
    <property type="entry name" value="Y_Y_Y"/>
</dbReference>
<dbReference type="InterPro" id="IPR043128">
    <property type="entry name" value="Rev_trsase/Diguanyl_cyclase"/>
</dbReference>
<keyword evidence="4" id="KW-0175">Coiled coil</keyword>
<gene>
    <name evidence="8" type="ORF">N789_12435</name>
</gene>
<keyword evidence="6" id="KW-0732">Signal</keyword>
<comment type="caution">
    <text evidence="8">The sequence shown here is derived from an EMBL/GenBank/DDBJ whole genome shotgun (WGS) entry which is preliminary data.</text>
</comment>
<feature type="domain" description="GGDEF" evidence="7">
    <location>
        <begin position="840"/>
        <end position="977"/>
    </location>
</feature>
<dbReference type="InterPro" id="IPR015943">
    <property type="entry name" value="WD40/YVTN_repeat-like_dom_sf"/>
</dbReference>
<dbReference type="Gene3D" id="2.130.10.10">
    <property type="entry name" value="YVTN repeat-like/Quinoprotein amine dehydrogenase"/>
    <property type="match status" value="3"/>
</dbReference>
<dbReference type="PANTHER" id="PTHR45138:SF9">
    <property type="entry name" value="DIGUANYLATE CYCLASE DGCM-RELATED"/>
    <property type="match status" value="1"/>
</dbReference>
<evidence type="ECO:0000256" key="2">
    <source>
        <dbReference type="ARBA" id="ARBA00012528"/>
    </source>
</evidence>
<comment type="cofactor">
    <cofactor evidence="1">
        <name>Mg(2+)</name>
        <dbReference type="ChEBI" id="CHEBI:18420"/>
    </cofactor>
</comment>
<keyword evidence="5" id="KW-1133">Transmembrane helix</keyword>
<dbReference type="CDD" id="cd01949">
    <property type="entry name" value="GGDEF"/>
    <property type="match status" value="1"/>
</dbReference>
<dbReference type="STRING" id="1121015.GCA_000420545_02237"/>
<dbReference type="InterPro" id="IPR029787">
    <property type="entry name" value="Nucleotide_cyclase"/>
</dbReference>
<dbReference type="Pfam" id="PF07494">
    <property type="entry name" value="Reg_prop"/>
    <property type="match status" value="6"/>
</dbReference>
<reference evidence="8 9" key="1">
    <citation type="submission" date="2013-09" db="EMBL/GenBank/DDBJ databases">
        <title>Genome sequencing of Arenimonas oryziterrae.</title>
        <authorList>
            <person name="Chen F."/>
            <person name="Wang G."/>
        </authorList>
    </citation>
    <scope>NUCLEOTIDE SEQUENCE [LARGE SCALE GENOMIC DNA]</scope>
    <source>
        <strain evidence="8 9">YC6267</strain>
    </source>
</reference>
<dbReference type="GO" id="GO:0005886">
    <property type="term" value="C:plasma membrane"/>
    <property type="evidence" value="ECO:0007669"/>
    <property type="project" value="TreeGrafter"/>
</dbReference>
<keyword evidence="9" id="KW-1185">Reference proteome</keyword>
<evidence type="ECO:0000256" key="6">
    <source>
        <dbReference type="SAM" id="SignalP"/>
    </source>
</evidence>
<dbReference type="AlphaFoldDB" id="A0A091AUA0"/>
<evidence type="ECO:0000313" key="9">
    <source>
        <dbReference type="Proteomes" id="UP000029385"/>
    </source>
</evidence>
<keyword evidence="5" id="KW-0472">Membrane</keyword>
<dbReference type="Proteomes" id="UP000029385">
    <property type="component" value="Unassembled WGS sequence"/>
</dbReference>
<dbReference type="PANTHER" id="PTHR45138">
    <property type="entry name" value="REGULATORY COMPONENTS OF SENSORY TRANSDUCTION SYSTEM"/>
    <property type="match status" value="1"/>
</dbReference>
<accession>A0A091AUA0</accession>
<feature type="coiled-coil region" evidence="4">
    <location>
        <begin position="782"/>
        <end position="809"/>
    </location>
</feature>
<feature type="chain" id="PRO_5001868894" description="diguanylate cyclase" evidence="6">
    <location>
        <begin position="22"/>
        <end position="977"/>
    </location>
</feature>